<evidence type="ECO:0000256" key="1">
    <source>
        <dbReference type="SAM" id="Phobius"/>
    </source>
</evidence>
<sequence>MQFTRKLPNAEKLTFRVYAVPREDVEEKNNEKEWKFYPVESTGLGEKNDKSFLGISIPAELGVFWGGSYRFYAVACEITNGGSIQLVAIGNAPVRGFWVPAIVAIVVVLLAYVLAGLAVPKEEKKLGVFANPLRIIKGPFGRASLSSLQIIWFSLVVLGVSTYVLMRTGQLTELSMDVVVLLGIAALGTAAGKATAKSNKSVNSESYLLLQQLGLSFSPNDKPKSSDLVTEQTGNQSVFDVTKFQMLVFSLVVGIALIISGISGLSNFQLPDAFLALLGVSQAVYVGGKAISPPAIAQLNDLAAGIRKLECEARDLTNDPNNKQMKIDEIRQKIVQLKTAYKVVSGIDPDDRKHADTVKAEENKYVLGI</sequence>
<keyword evidence="1" id="KW-1133">Transmembrane helix</keyword>
<reference evidence="2 3" key="1">
    <citation type="submission" date="2014-02" db="EMBL/GenBank/DDBJ databases">
        <title>Expanding our view of genomic diversity in Candidatus Accumulibacter clades.</title>
        <authorList>
            <person name="Skennerton C.T."/>
            <person name="Barr J.J."/>
            <person name="Slater F.R."/>
            <person name="Bond P.L."/>
            <person name="Tyson G.W."/>
        </authorList>
    </citation>
    <scope>NUCLEOTIDE SEQUENCE [LARGE SCALE GENOMIC DNA]</scope>
    <source>
        <strain evidence="3">BA-92</strain>
    </source>
</reference>
<name>A0A011QFC3_9PROT</name>
<feature type="transmembrane region" description="Helical" evidence="1">
    <location>
        <begin position="97"/>
        <end position="119"/>
    </location>
</feature>
<accession>A0A011QFC3</accession>
<dbReference type="EMBL" id="JEMX01000098">
    <property type="protein sequence ID" value="EXI77469.1"/>
    <property type="molecule type" value="Genomic_DNA"/>
</dbReference>
<keyword evidence="1" id="KW-0472">Membrane</keyword>
<feature type="transmembrane region" description="Helical" evidence="1">
    <location>
        <begin position="246"/>
        <end position="265"/>
    </location>
</feature>
<keyword evidence="1" id="KW-0812">Transmembrane</keyword>
<protein>
    <submittedName>
        <fullName evidence="2">Uncharacterized protein</fullName>
    </submittedName>
</protein>
<gene>
    <name evidence="2" type="ORF">AW10_03823</name>
</gene>
<feature type="transmembrane region" description="Helical" evidence="1">
    <location>
        <begin position="140"/>
        <end position="166"/>
    </location>
</feature>
<comment type="caution">
    <text evidence="2">The sequence shown here is derived from an EMBL/GenBank/DDBJ whole genome shotgun (WGS) entry which is preliminary data.</text>
</comment>
<evidence type="ECO:0000313" key="2">
    <source>
        <dbReference type="EMBL" id="EXI77469.1"/>
    </source>
</evidence>
<proteinExistence type="predicted"/>
<evidence type="ECO:0000313" key="3">
    <source>
        <dbReference type="Proteomes" id="UP000021816"/>
    </source>
</evidence>
<organism evidence="2 3">
    <name type="scientific">Candidatus Accumulibacter appositus</name>
    <dbReference type="NCBI Taxonomy" id="1454003"/>
    <lineage>
        <taxon>Bacteria</taxon>
        <taxon>Pseudomonadati</taxon>
        <taxon>Pseudomonadota</taxon>
        <taxon>Betaproteobacteria</taxon>
        <taxon>Candidatus Accumulibacter</taxon>
    </lineage>
</organism>
<dbReference type="PATRIC" id="fig|1454003.3.peg.3884"/>
<dbReference type="AlphaFoldDB" id="A0A011QFC3"/>
<dbReference type="STRING" id="1454003.AW10_03823"/>
<dbReference type="Proteomes" id="UP000021816">
    <property type="component" value="Unassembled WGS sequence"/>
</dbReference>